<dbReference type="Proteomes" id="UP000194003">
    <property type="component" value="Unassembled WGS sequence"/>
</dbReference>
<comment type="similarity">
    <text evidence="1">Belongs to the glycosyltransferase 2 family. WaaE/KdtX subfamily.</text>
</comment>
<dbReference type="PANTHER" id="PTHR43630">
    <property type="entry name" value="POLY-BETA-1,6-N-ACETYL-D-GLUCOSAMINE SYNTHASE"/>
    <property type="match status" value="1"/>
</dbReference>
<dbReference type="InterPro" id="IPR029044">
    <property type="entry name" value="Nucleotide-diphossugar_trans"/>
</dbReference>
<evidence type="ECO:0000256" key="1">
    <source>
        <dbReference type="ARBA" id="ARBA00038494"/>
    </source>
</evidence>
<feature type="domain" description="Glycosyltransferase 2-like" evidence="2">
    <location>
        <begin position="14"/>
        <end position="151"/>
    </location>
</feature>
<dbReference type="SUPFAM" id="SSF53448">
    <property type="entry name" value="Nucleotide-diphospho-sugar transferases"/>
    <property type="match status" value="1"/>
</dbReference>
<sequence>MSLITAQERPAGLSAIIIGRNEAANLPRCLGALGGVVDEIVYVDTGSTDDSAQIAESSAARVFHRPWDDDFSAAKNHAIAQAKFRWLLSLDCDEELVPHSATNLILKEWRANLDSPGAIVRIENIMGDSAQRVPQNALRLFLNDDRIRFQNPIHEDVSGSIYRHWPQTPLPRLPITILHHGYAAGRNQEKLQRNMEILGKWADAEPDYPFAQYKYGKNLLHVGRAQEAWRYLQRAVTLINNDAQPATYAFLDALVEDYREAAQLLGIKEKVPLRLIEALRLQDR</sequence>
<dbReference type="PANTHER" id="PTHR43630:SF2">
    <property type="entry name" value="GLYCOSYLTRANSFERASE"/>
    <property type="match status" value="1"/>
</dbReference>
<comment type="caution">
    <text evidence="3">The sequence shown here is derived from an EMBL/GenBank/DDBJ whole genome shotgun (WGS) entry which is preliminary data.</text>
</comment>
<evidence type="ECO:0000259" key="2">
    <source>
        <dbReference type="Pfam" id="PF00535"/>
    </source>
</evidence>
<dbReference type="AlphaFoldDB" id="A0A1Y2K8S6"/>
<dbReference type="STRING" id="1434232.MAIT1_03214"/>
<accession>A0A1Y2K8S6</accession>
<protein>
    <submittedName>
        <fullName evidence="3">Putative glycosyltransferase</fullName>
    </submittedName>
</protein>
<evidence type="ECO:0000313" key="4">
    <source>
        <dbReference type="Proteomes" id="UP000194003"/>
    </source>
</evidence>
<dbReference type="Pfam" id="PF00535">
    <property type="entry name" value="Glycos_transf_2"/>
    <property type="match status" value="1"/>
</dbReference>
<dbReference type="OrthoDB" id="9815923at2"/>
<dbReference type="InterPro" id="IPR011990">
    <property type="entry name" value="TPR-like_helical_dom_sf"/>
</dbReference>
<organism evidence="3 4">
    <name type="scientific">Magnetofaba australis IT-1</name>
    <dbReference type="NCBI Taxonomy" id="1434232"/>
    <lineage>
        <taxon>Bacteria</taxon>
        <taxon>Pseudomonadati</taxon>
        <taxon>Pseudomonadota</taxon>
        <taxon>Magnetococcia</taxon>
        <taxon>Magnetococcales</taxon>
        <taxon>Magnetococcaceae</taxon>
        <taxon>Magnetofaba</taxon>
    </lineage>
</organism>
<proteinExistence type="inferred from homology"/>
<dbReference type="EMBL" id="LVJN01000018">
    <property type="protein sequence ID" value="OSM05076.1"/>
    <property type="molecule type" value="Genomic_DNA"/>
</dbReference>
<evidence type="ECO:0000313" key="3">
    <source>
        <dbReference type="EMBL" id="OSM05076.1"/>
    </source>
</evidence>
<keyword evidence="4" id="KW-1185">Reference proteome</keyword>
<dbReference type="InterPro" id="IPR001173">
    <property type="entry name" value="Glyco_trans_2-like"/>
</dbReference>
<dbReference type="Gene3D" id="3.90.550.10">
    <property type="entry name" value="Spore Coat Polysaccharide Biosynthesis Protein SpsA, Chain A"/>
    <property type="match status" value="1"/>
</dbReference>
<keyword evidence="3" id="KW-0808">Transferase</keyword>
<name>A0A1Y2K8S6_9PROT</name>
<reference evidence="3 4" key="1">
    <citation type="journal article" date="2016" name="BMC Genomics">
        <title>Combined genomic and structural analyses of a cultured magnetotactic bacterium reveals its niche adaptation to a dynamic environment.</title>
        <authorList>
            <person name="Araujo A.C."/>
            <person name="Morillo V."/>
            <person name="Cypriano J."/>
            <person name="Teixeira L.C."/>
            <person name="Leao P."/>
            <person name="Lyra S."/>
            <person name="Almeida L.G."/>
            <person name="Bazylinski D.A."/>
            <person name="Vasconcellos A.T."/>
            <person name="Abreu F."/>
            <person name="Lins U."/>
        </authorList>
    </citation>
    <scope>NUCLEOTIDE SEQUENCE [LARGE SCALE GENOMIC DNA]</scope>
    <source>
        <strain evidence="3 4">IT-1</strain>
    </source>
</reference>
<dbReference type="CDD" id="cd02511">
    <property type="entry name" value="Beta4Glucosyltransferase"/>
    <property type="match status" value="1"/>
</dbReference>
<dbReference type="GO" id="GO:0016740">
    <property type="term" value="F:transferase activity"/>
    <property type="evidence" value="ECO:0007669"/>
    <property type="project" value="UniProtKB-KW"/>
</dbReference>
<dbReference type="SUPFAM" id="SSF48452">
    <property type="entry name" value="TPR-like"/>
    <property type="match status" value="1"/>
</dbReference>
<dbReference type="RefSeq" id="WP_085441716.1">
    <property type="nucleotide sequence ID" value="NZ_LVJN01000018.1"/>
</dbReference>
<gene>
    <name evidence="3" type="ORF">MAIT1_03214</name>
</gene>